<proteinExistence type="predicted"/>
<dbReference type="CDD" id="cd07377">
    <property type="entry name" value="WHTH_GntR"/>
    <property type="match status" value="1"/>
</dbReference>
<dbReference type="AlphaFoldDB" id="A0A4V2ZV58"/>
<dbReference type="SUPFAM" id="SSF48008">
    <property type="entry name" value="GntR ligand-binding domain-like"/>
    <property type="match status" value="1"/>
</dbReference>
<evidence type="ECO:0000313" key="5">
    <source>
        <dbReference type="EMBL" id="TDG03514.1"/>
    </source>
</evidence>
<dbReference type="SMART" id="SM00345">
    <property type="entry name" value="HTH_GNTR"/>
    <property type="match status" value="1"/>
</dbReference>
<dbReference type="Pfam" id="PF00392">
    <property type="entry name" value="GntR"/>
    <property type="match status" value="1"/>
</dbReference>
<evidence type="ECO:0000259" key="4">
    <source>
        <dbReference type="PROSITE" id="PS50949"/>
    </source>
</evidence>
<evidence type="ECO:0000256" key="1">
    <source>
        <dbReference type="ARBA" id="ARBA00023015"/>
    </source>
</evidence>
<dbReference type="PROSITE" id="PS50949">
    <property type="entry name" value="HTH_GNTR"/>
    <property type="match status" value="1"/>
</dbReference>
<reference evidence="5 6" key="1">
    <citation type="submission" date="2019-03" db="EMBL/GenBank/DDBJ databases">
        <title>Paraburkholderia sp. isolated from native Mimosa gymnas in Guartela State Park, Brazil.</title>
        <authorList>
            <person name="Paulitsch F."/>
            <person name="Hungria M."/>
            <person name="Delamuta J.R.M."/>
            <person name="Ribeiro R.A."/>
            <person name="Dall'Agnol R."/>
            <person name="Silva J.S.B."/>
        </authorList>
    </citation>
    <scope>NUCLEOTIDE SEQUENCE [LARGE SCALE GENOMIC DNA]</scope>
    <source>
        <strain evidence="5 6">CNPSo 3008</strain>
    </source>
</reference>
<dbReference type="SUPFAM" id="SSF46785">
    <property type="entry name" value="Winged helix' DNA-binding domain"/>
    <property type="match status" value="1"/>
</dbReference>
<evidence type="ECO:0000313" key="6">
    <source>
        <dbReference type="Proteomes" id="UP000295606"/>
    </source>
</evidence>
<dbReference type="Pfam" id="PF07729">
    <property type="entry name" value="FCD"/>
    <property type="match status" value="1"/>
</dbReference>
<dbReference type="EMBL" id="SMOD01000039">
    <property type="protein sequence ID" value="TDG03514.1"/>
    <property type="molecule type" value="Genomic_DNA"/>
</dbReference>
<keyword evidence="1" id="KW-0805">Transcription regulation</keyword>
<dbReference type="InterPro" id="IPR036388">
    <property type="entry name" value="WH-like_DNA-bd_sf"/>
</dbReference>
<dbReference type="InterPro" id="IPR000524">
    <property type="entry name" value="Tscrpt_reg_HTH_GntR"/>
</dbReference>
<organism evidence="5 6">
    <name type="scientific">Paraburkholderia guartelaensis</name>
    <dbReference type="NCBI Taxonomy" id="2546446"/>
    <lineage>
        <taxon>Bacteria</taxon>
        <taxon>Pseudomonadati</taxon>
        <taxon>Pseudomonadota</taxon>
        <taxon>Betaproteobacteria</taxon>
        <taxon>Burkholderiales</taxon>
        <taxon>Burkholderiaceae</taxon>
        <taxon>Paraburkholderia</taxon>
    </lineage>
</organism>
<dbReference type="Proteomes" id="UP000295606">
    <property type="component" value="Unassembled WGS sequence"/>
</dbReference>
<dbReference type="GO" id="GO:0003677">
    <property type="term" value="F:DNA binding"/>
    <property type="evidence" value="ECO:0007669"/>
    <property type="project" value="UniProtKB-KW"/>
</dbReference>
<dbReference type="GO" id="GO:0003700">
    <property type="term" value="F:DNA-binding transcription factor activity"/>
    <property type="evidence" value="ECO:0007669"/>
    <property type="project" value="InterPro"/>
</dbReference>
<evidence type="ECO:0000256" key="2">
    <source>
        <dbReference type="ARBA" id="ARBA00023125"/>
    </source>
</evidence>
<dbReference type="InterPro" id="IPR011711">
    <property type="entry name" value="GntR_C"/>
</dbReference>
<accession>A0A4V2ZV58</accession>
<protein>
    <submittedName>
        <fullName evidence="5">GntR family transcriptional regulator</fullName>
    </submittedName>
</protein>
<keyword evidence="2" id="KW-0238">DNA-binding</keyword>
<dbReference type="PANTHER" id="PTHR43537">
    <property type="entry name" value="TRANSCRIPTIONAL REGULATOR, GNTR FAMILY"/>
    <property type="match status" value="1"/>
</dbReference>
<keyword evidence="3" id="KW-0804">Transcription</keyword>
<comment type="caution">
    <text evidence="5">The sequence shown here is derived from an EMBL/GenBank/DDBJ whole genome shotgun (WGS) entry which is preliminary data.</text>
</comment>
<dbReference type="InterPro" id="IPR036390">
    <property type="entry name" value="WH_DNA-bd_sf"/>
</dbReference>
<evidence type="ECO:0000256" key="3">
    <source>
        <dbReference type="ARBA" id="ARBA00023163"/>
    </source>
</evidence>
<dbReference type="Gene3D" id="1.20.120.530">
    <property type="entry name" value="GntR ligand-binding domain-like"/>
    <property type="match status" value="1"/>
</dbReference>
<name>A0A4V2ZV58_9BURK</name>
<dbReference type="OrthoDB" id="9799812at2"/>
<gene>
    <name evidence="5" type="ORF">E1N52_34010</name>
</gene>
<dbReference type="PANTHER" id="PTHR43537:SF49">
    <property type="entry name" value="TRANSCRIPTIONAL REGULATORY PROTEIN"/>
    <property type="match status" value="1"/>
</dbReference>
<feature type="domain" description="HTH gntR-type" evidence="4">
    <location>
        <begin position="5"/>
        <end position="72"/>
    </location>
</feature>
<sequence length="219" mass="24559">MTFQASIVRTIRQVIGEEIVAGALSGGARLRQSELASRFKTSPQPVREALRLLEGDGLVVLQPNRGVTVCSYTTKDFTEMQQVRAALEIGAARLALRFWTGRDCEALDGALKSFPHDGDLPQLVTYYASFHELLSRPSCNSRLQSQIMNLAKASALAVLSRSRDRSALCASFHRDHQAIYRFWLDRDSKAVVAEIDSHMLSFADRFRAASRELERWQQS</sequence>
<dbReference type="InterPro" id="IPR008920">
    <property type="entry name" value="TF_FadR/GntR_C"/>
</dbReference>
<dbReference type="RefSeq" id="WP_133188138.1">
    <property type="nucleotide sequence ID" value="NZ_SMOD01000039.1"/>
</dbReference>
<dbReference type="Gene3D" id="1.10.10.10">
    <property type="entry name" value="Winged helix-like DNA-binding domain superfamily/Winged helix DNA-binding domain"/>
    <property type="match status" value="1"/>
</dbReference>
<dbReference type="SMART" id="SM00895">
    <property type="entry name" value="FCD"/>
    <property type="match status" value="1"/>
</dbReference>